<evidence type="ECO:0000256" key="1">
    <source>
        <dbReference type="SAM" id="MobiDB-lite"/>
    </source>
</evidence>
<feature type="compositionally biased region" description="Low complexity" evidence="1">
    <location>
        <begin position="14"/>
        <end position="32"/>
    </location>
</feature>
<protein>
    <submittedName>
        <fullName evidence="2">Uncharacterized protein</fullName>
    </submittedName>
</protein>
<accession>A0AAE8ZUL0</accession>
<name>A0AAE8ZUL0_CAEBR</name>
<feature type="region of interest" description="Disordered" evidence="1">
    <location>
        <begin position="1"/>
        <end position="87"/>
    </location>
</feature>
<proteinExistence type="predicted"/>
<dbReference type="Proteomes" id="UP000827892">
    <property type="component" value="Chromosome X"/>
</dbReference>
<feature type="compositionally biased region" description="Acidic residues" evidence="1">
    <location>
        <begin position="33"/>
        <end position="42"/>
    </location>
</feature>
<dbReference type="AlphaFoldDB" id="A0AAE8ZUL0"/>
<sequence>MWCCLGRREENQENEFSQNENAAPQAAPQAAEADPDPADDEADKPGIFVVGELPRAAWEPPREQIKMGSCASQNAVRPAPNVENDPPAAVANLAANGAQQFAVIHRVLQVGDAQPAPNWQPRPQAERRAGTPRAPNGRQRNYVVVNHPAPRPMPQDVQVNA</sequence>
<organism evidence="2 3">
    <name type="scientific">Caenorhabditis briggsae</name>
    <dbReference type="NCBI Taxonomy" id="6238"/>
    <lineage>
        <taxon>Eukaryota</taxon>
        <taxon>Metazoa</taxon>
        <taxon>Ecdysozoa</taxon>
        <taxon>Nematoda</taxon>
        <taxon>Chromadorea</taxon>
        <taxon>Rhabditida</taxon>
        <taxon>Rhabditina</taxon>
        <taxon>Rhabditomorpha</taxon>
        <taxon>Rhabditoidea</taxon>
        <taxon>Rhabditidae</taxon>
        <taxon>Peloderinae</taxon>
        <taxon>Caenorhabditis</taxon>
    </lineage>
</organism>
<evidence type="ECO:0000313" key="3">
    <source>
        <dbReference type="Proteomes" id="UP000827892"/>
    </source>
</evidence>
<dbReference type="EMBL" id="CP090896">
    <property type="protein sequence ID" value="ULT85108.1"/>
    <property type="molecule type" value="Genomic_DNA"/>
</dbReference>
<feature type="compositionally biased region" description="Basic and acidic residues" evidence="1">
    <location>
        <begin position="1"/>
        <end position="11"/>
    </location>
</feature>
<reference evidence="2 3" key="1">
    <citation type="submission" date="2022-05" db="EMBL/GenBank/DDBJ databases">
        <title>Chromosome-level reference genomes for two strains of Caenorhabditis briggsae: an improved platform for comparative genomics.</title>
        <authorList>
            <person name="Stevens L."/>
            <person name="Andersen E.C."/>
        </authorList>
    </citation>
    <scope>NUCLEOTIDE SEQUENCE [LARGE SCALE GENOMIC DNA]</scope>
    <source>
        <strain evidence="2">QX1410_ONT</strain>
        <tissue evidence="2">Whole-organism</tissue>
    </source>
</reference>
<gene>
    <name evidence="2" type="ORF">L3Y34_013663</name>
</gene>
<feature type="region of interest" description="Disordered" evidence="1">
    <location>
        <begin position="113"/>
        <end position="161"/>
    </location>
</feature>
<evidence type="ECO:0000313" key="2">
    <source>
        <dbReference type="EMBL" id="ULT85108.1"/>
    </source>
</evidence>